<keyword evidence="2" id="KW-0479">Metal-binding</keyword>
<evidence type="ECO:0000256" key="6">
    <source>
        <dbReference type="ARBA" id="ARBA00023015"/>
    </source>
</evidence>
<name>A0A210PH33_MIZYE</name>
<keyword evidence="5" id="KW-0156">Chromatin regulator</keyword>
<evidence type="ECO:0000256" key="5">
    <source>
        <dbReference type="ARBA" id="ARBA00022853"/>
    </source>
</evidence>
<feature type="region of interest" description="Disordered" evidence="8">
    <location>
        <begin position="315"/>
        <end position="334"/>
    </location>
</feature>
<dbReference type="GO" id="GO:0031490">
    <property type="term" value="F:chromatin DNA binding"/>
    <property type="evidence" value="ECO:0007669"/>
    <property type="project" value="TreeGrafter"/>
</dbReference>
<keyword evidence="4" id="KW-0862">Zinc</keyword>
<dbReference type="CDD" id="cd21750">
    <property type="entry name" value="ZnB-Zn_SUZ12"/>
    <property type="match status" value="1"/>
</dbReference>
<proteinExistence type="inferred from homology"/>
<dbReference type="AlphaFoldDB" id="A0A210PH33"/>
<evidence type="ECO:0000256" key="8">
    <source>
        <dbReference type="SAM" id="MobiDB-lite"/>
    </source>
</evidence>
<evidence type="ECO:0000256" key="7">
    <source>
        <dbReference type="ARBA" id="ARBA00023163"/>
    </source>
</evidence>
<evidence type="ECO:0000259" key="10">
    <source>
        <dbReference type="Pfam" id="PF23320"/>
    </source>
</evidence>
<sequence length="729" mass="83834">MKNRKRQKDNSGVQESQNESAEADRELFLQAFESKHIGVAFAVPVLATGDRKFDYRQTGECLTPQDLLLSLGRNDILRNWFPRASSLLELMNIVPTSTASVERGYSTMKGLCTALRSCLAQRHLSNLMLICVEGPSDLSDEALDSEPTQIYRYLRTRNIASPIFLHRTLTYMKQRRTARTKKRKHFKIDTMLSSLEDKTRRTSETDNYKSQFMNLNFSAFNIDEDYDRDAVDVEVTLLKICHKKRKDASSPVMKTSLGKVQVSVNPTNVNGIPSRPVATVSVPKDHFVQHNGHSVKSFALLLSVTCPVTPEHTNGMCNGDSSDHEEPVNKKRKNGQSYNTSIVYGSELVIYDRKKRCQLSDGDYEIVIKDLQAKVLPKKQASWETIMDGKAVGAFEVFNTYPTLRFTISWTDTAQDLHDNSGMLDAHQEFLSNNQYSNHIMSNCNSGMKTSPKDAYQTTPKKRTRMFYQFLYNNNSRQQTEAKDDLHCPWCSLNCMQLYNLFKHLRLCHARFNFIYVPHPKGAMVDVSINERYDGAYAGSPQDLHSHIGYAFSRNGPVRRTPVTHVIVYRPNRPEESLTEFMDHENDIHQTNRQLVQGHNRLYYQTGTRLPITPQEINVETEEESDPLWLRQKTVQMIDEFTDVNEGEKELMKLWNLHIMKHDYIADCQIPQACDTFIEEHGQDIVTRFLCRNLLLHVINLFDFSLIRPENVQRTVAALEIIRDEMACE</sequence>
<evidence type="ECO:0000313" key="12">
    <source>
        <dbReference type="Proteomes" id="UP000242188"/>
    </source>
</evidence>
<evidence type="ECO:0000313" key="11">
    <source>
        <dbReference type="EMBL" id="OWF35777.1"/>
    </source>
</evidence>
<feature type="domain" description="Polycomb protein SUZ12-like zinc finger" evidence="10">
    <location>
        <begin position="464"/>
        <end position="531"/>
    </location>
</feature>
<dbReference type="PANTHER" id="PTHR22597:SF0">
    <property type="entry name" value="POLYCOMB PROTEIN SUZ12"/>
    <property type="match status" value="1"/>
</dbReference>
<reference evidence="11 12" key="1">
    <citation type="journal article" date="2017" name="Nat. Ecol. Evol.">
        <title>Scallop genome provides insights into evolution of bilaterian karyotype and development.</title>
        <authorList>
            <person name="Wang S."/>
            <person name="Zhang J."/>
            <person name="Jiao W."/>
            <person name="Li J."/>
            <person name="Xun X."/>
            <person name="Sun Y."/>
            <person name="Guo X."/>
            <person name="Huan P."/>
            <person name="Dong B."/>
            <person name="Zhang L."/>
            <person name="Hu X."/>
            <person name="Sun X."/>
            <person name="Wang J."/>
            <person name="Zhao C."/>
            <person name="Wang Y."/>
            <person name="Wang D."/>
            <person name="Huang X."/>
            <person name="Wang R."/>
            <person name="Lv J."/>
            <person name="Li Y."/>
            <person name="Zhang Z."/>
            <person name="Liu B."/>
            <person name="Lu W."/>
            <person name="Hui Y."/>
            <person name="Liang J."/>
            <person name="Zhou Z."/>
            <person name="Hou R."/>
            <person name="Li X."/>
            <person name="Liu Y."/>
            <person name="Li H."/>
            <person name="Ning X."/>
            <person name="Lin Y."/>
            <person name="Zhao L."/>
            <person name="Xing Q."/>
            <person name="Dou J."/>
            <person name="Li Y."/>
            <person name="Mao J."/>
            <person name="Guo H."/>
            <person name="Dou H."/>
            <person name="Li T."/>
            <person name="Mu C."/>
            <person name="Jiang W."/>
            <person name="Fu Q."/>
            <person name="Fu X."/>
            <person name="Miao Y."/>
            <person name="Liu J."/>
            <person name="Yu Q."/>
            <person name="Li R."/>
            <person name="Liao H."/>
            <person name="Li X."/>
            <person name="Kong Y."/>
            <person name="Jiang Z."/>
            <person name="Chourrout D."/>
            <person name="Li R."/>
            <person name="Bao Z."/>
        </authorList>
    </citation>
    <scope>NUCLEOTIDE SEQUENCE [LARGE SCALE GENOMIC DNA]</scope>
    <source>
        <strain evidence="11 12">PY_sf001</strain>
    </source>
</reference>
<comment type="caution">
    <text evidence="11">The sequence shown here is derived from an EMBL/GenBank/DDBJ whole genome shotgun (WGS) entry which is preliminary data.</text>
</comment>
<feature type="compositionally biased region" description="Polar residues" evidence="8">
    <location>
        <begin position="10"/>
        <end position="20"/>
    </location>
</feature>
<gene>
    <name evidence="11" type="ORF">KP79_PYT05184</name>
</gene>
<dbReference type="PANTHER" id="PTHR22597">
    <property type="entry name" value="POLYCOMB GROUP PROTEIN"/>
    <property type="match status" value="1"/>
</dbReference>
<dbReference type="CDD" id="cd21551">
    <property type="entry name" value="VEFS-box_SUZ12"/>
    <property type="match status" value="1"/>
</dbReference>
<dbReference type="Proteomes" id="UP000242188">
    <property type="component" value="Unassembled WGS sequence"/>
</dbReference>
<comment type="similarity">
    <text evidence="1">Belongs to the VEFS (VRN2-EMF2-FIS2-SU(Z)12) family.</text>
</comment>
<keyword evidence="7" id="KW-0804">Transcription</keyword>
<dbReference type="InterPro" id="IPR019135">
    <property type="entry name" value="Polycomb_protein_VEFS-Box"/>
</dbReference>
<dbReference type="GO" id="GO:0006325">
    <property type="term" value="P:chromatin organization"/>
    <property type="evidence" value="ECO:0007669"/>
    <property type="project" value="UniProtKB-KW"/>
</dbReference>
<evidence type="ECO:0000259" key="9">
    <source>
        <dbReference type="Pfam" id="PF09733"/>
    </source>
</evidence>
<dbReference type="GO" id="GO:0035098">
    <property type="term" value="C:ESC/E(Z) complex"/>
    <property type="evidence" value="ECO:0007669"/>
    <property type="project" value="TreeGrafter"/>
</dbReference>
<dbReference type="Pfam" id="PF23320">
    <property type="entry name" value="Zn_SUZ12"/>
    <property type="match status" value="1"/>
</dbReference>
<evidence type="ECO:0000256" key="1">
    <source>
        <dbReference type="ARBA" id="ARBA00007416"/>
    </source>
</evidence>
<organism evidence="11 12">
    <name type="scientific">Mizuhopecten yessoensis</name>
    <name type="common">Japanese scallop</name>
    <name type="synonym">Patinopecten yessoensis</name>
    <dbReference type="NCBI Taxonomy" id="6573"/>
    <lineage>
        <taxon>Eukaryota</taxon>
        <taxon>Metazoa</taxon>
        <taxon>Spiralia</taxon>
        <taxon>Lophotrochozoa</taxon>
        <taxon>Mollusca</taxon>
        <taxon>Bivalvia</taxon>
        <taxon>Autobranchia</taxon>
        <taxon>Pteriomorphia</taxon>
        <taxon>Pectinida</taxon>
        <taxon>Pectinoidea</taxon>
        <taxon>Pectinidae</taxon>
        <taxon>Mizuhopecten</taxon>
    </lineage>
</organism>
<protein>
    <submittedName>
        <fullName evidence="11">Polycomb protein Suz12</fullName>
    </submittedName>
</protein>
<accession>A0A210PH33</accession>
<dbReference type="EMBL" id="NEDP02076708">
    <property type="protein sequence ID" value="OWF35777.1"/>
    <property type="molecule type" value="Genomic_DNA"/>
</dbReference>
<dbReference type="OrthoDB" id="166746at2759"/>
<keyword evidence="12" id="KW-1185">Reference proteome</keyword>
<dbReference type="STRING" id="6573.A0A210PH33"/>
<evidence type="ECO:0000256" key="4">
    <source>
        <dbReference type="ARBA" id="ARBA00022833"/>
    </source>
</evidence>
<dbReference type="GO" id="GO:0016586">
    <property type="term" value="C:RSC-type complex"/>
    <property type="evidence" value="ECO:0007669"/>
    <property type="project" value="TreeGrafter"/>
</dbReference>
<feature type="region of interest" description="Disordered" evidence="8">
    <location>
        <begin position="1"/>
        <end position="21"/>
    </location>
</feature>
<keyword evidence="6" id="KW-0805">Transcription regulation</keyword>
<evidence type="ECO:0000256" key="2">
    <source>
        <dbReference type="ARBA" id="ARBA00022723"/>
    </source>
</evidence>
<dbReference type="CDD" id="cd21740">
    <property type="entry name" value="C2_II_SUZ12"/>
    <property type="match status" value="1"/>
</dbReference>
<feature type="domain" description="Polycomb protein VEFS-Box" evidence="9">
    <location>
        <begin position="592"/>
        <end position="710"/>
    </location>
</feature>
<dbReference type="Pfam" id="PF09733">
    <property type="entry name" value="VEFS-Box"/>
    <property type="match status" value="1"/>
</dbReference>
<evidence type="ECO:0000256" key="3">
    <source>
        <dbReference type="ARBA" id="ARBA00022771"/>
    </source>
</evidence>
<keyword evidence="3" id="KW-0863">Zinc-finger</keyword>
<dbReference type="InterPro" id="IPR057540">
    <property type="entry name" value="Znf_SUZ12"/>
</dbReference>
<dbReference type="GO" id="GO:0008270">
    <property type="term" value="F:zinc ion binding"/>
    <property type="evidence" value="ECO:0007669"/>
    <property type="project" value="UniProtKB-KW"/>
</dbReference>